<evidence type="ECO:0000313" key="10">
    <source>
        <dbReference type="Proteomes" id="UP001174909"/>
    </source>
</evidence>
<dbReference type="Proteomes" id="UP001174909">
    <property type="component" value="Unassembled WGS sequence"/>
</dbReference>
<dbReference type="GO" id="GO:0019843">
    <property type="term" value="F:rRNA binding"/>
    <property type="evidence" value="ECO:0007669"/>
    <property type="project" value="UniProtKB-KW"/>
</dbReference>
<dbReference type="Gene3D" id="1.10.455.10">
    <property type="entry name" value="Ribosomal protein S7 domain"/>
    <property type="match status" value="1"/>
</dbReference>
<dbReference type="AlphaFoldDB" id="A0AA35RGE8"/>
<dbReference type="FunFam" id="1.10.455.10:FF:000001">
    <property type="entry name" value="30S ribosomal protein S7"/>
    <property type="match status" value="1"/>
</dbReference>
<reference evidence="9" key="1">
    <citation type="submission" date="2023-03" db="EMBL/GenBank/DDBJ databases">
        <authorList>
            <person name="Steffen K."/>
            <person name="Cardenas P."/>
        </authorList>
    </citation>
    <scope>NUCLEOTIDE SEQUENCE</scope>
</reference>
<dbReference type="InterPro" id="IPR036823">
    <property type="entry name" value="Ribosomal_uS7_dom_sf"/>
</dbReference>
<dbReference type="InterPro" id="IPR000235">
    <property type="entry name" value="Ribosomal_uS7"/>
</dbReference>
<feature type="domain" description="Small ribosomal subunit protein uS7" evidence="8">
    <location>
        <begin position="2"/>
        <end position="147"/>
    </location>
</feature>
<dbReference type="GO" id="GO:0006412">
    <property type="term" value="P:translation"/>
    <property type="evidence" value="ECO:0007669"/>
    <property type="project" value="InterPro"/>
</dbReference>
<evidence type="ECO:0000256" key="1">
    <source>
        <dbReference type="ARBA" id="ARBA00007151"/>
    </source>
</evidence>
<protein>
    <recommendedName>
        <fullName evidence="7">Ribosomal protein S7</fullName>
    </recommendedName>
</protein>
<dbReference type="PANTHER" id="PTHR11205">
    <property type="entry name" value="RIBOSOMAL PROTEIN S7"/>
    <property type="match status" value="1"/>
</dbReference>
<dbReference type="InterPro" id="IPR020606">
    <property type="entry name" value="Ribosomal_uS7_CS"/>
</dbReference>
<name>A0AA35RGE8_GEOBA</name>
<proteinExistence type="inferred from homology"/>
<evidence type="ECO:0000256" key="6">
    <source>
        <dbReference type="RuleBase" id="RU003619"/>
    </source>
</evidence>
<comment type="similarity">
    <text evidence="1 6">Belongs to the universal ribosomal protein uS7 family.</text>
</comment>
<keyword evidence="3 7" id="KW-0694">RNA-binding</keyword>
<dbReference type="HAMAP" id="MF_00480_B">
    <property type="entry name" value="Ribosomal_uS7_B"/>
    <property type="match status" value="1"/>
</dbReference>
<evidence type="ECO:0000313" key="9">
    <source>
        <dbReference type="EMBL" id="CAI8011000.1"/>
    </source>
</evidence>
<evidence type="ECO:0000256" key="3">
    <source>
        <dbReference type="ARBA" id="ARBA00022884"/>
    </source>
</evidence>
<evidence type="ECO:0000256" key="4">
    <source>
        <dbReference type="ARBA" id="ARBA00022980"/>
    </source>
</evidence>
<evidence type="ECO:0000256" key="2">
    <source>
        <dbReference type="ARBA" id="ARBA00022730"/>
    </source>
</evidence>
<sequence>MSRRRRAEPRIIKPDPRYNNTELAKFINRVMLKGKKSTAQRLVYDALELVRVDSSQDPMAVFATALRNATPLVEVRPRRVGGATYQVPVELRTTRSEALAMRWIIRGARARNGIRMARGLANEFLDAARGEGSAVRRREELHRMAEAKPSLRPLP</sequence>
<dbReference type="InterPro" id="IPR005717">
    <property type="entry name" value="Ribosomal_uS7_bac/org-type"/>
</dbReference>
<evidence type="ECO:0000256" key="7">
    <source>
        <dbReference type="RuleBase" id="RU003620"/>
    </source>
</evidence>
<dbReference type="GO" id="GO:0015935">
    <property type="term" value="C:small ribosomal subunit"/>
    <property type="evidence" value="ECO:0007669"/>
    <property type="project" value="InterPro"/>
</dbReference>
<dbReference type="PROSITE" id="PS00052">
    <property type="entry name" value="RIBOSOMAL_S7"/>
    <property type="match status" value="1"/>
</dbReference>
<accession>A0AA35RGE8</accession>
<keyword evidence="5 6" id="KW-0687">Ribonucleoprotein</keyword>
<dbReference type="Pfam" id="PF00177">
    <property type="entry name" value="Ribosomal_S7"/>
    <property type="match status" value="1"/>
</dbReference>
<dbReference type="CDD" id="cd14869">
    <property type="entry name" value="uS7_Bacteria"/>
    <property type="match status" value="1"/>
</dbReference>
<dbReference type="SUPFAM" id="SSF47973">
    <property type="entry name" value="Ribosomal protein S7"/>
    <property type="match status" value="1"/>
</dbReference>
<keyword evidence="4 6" id="KW-0689">Ribosomal protein</keyword>
<comment type="caution">
    <text evidence="9">The sequence shown here is derived from an EMBL/GenBank/DDBJ whole genome shotgun (WGS) entry which is preliminary data.</text>
</comment>
<keyword evidence="2 7" id="KW-0699">rRNA-binding</keyword>
<dbReference type="PIRSF" id="PIRSF002122">
    <property type="entry name" value="RPS7p_RPS7a_RPS5e_RPS7o"/>
    <property type="match status" value="1"/>
</dbReference>
<dbReference type="NCBIfam" id="TIGR01029">
    <property type="entry name" value="rpsG_bact"/>
    <property type="match status" value="1"/>
</dbReference>
<organism evidence="9 10">
    <name type="scientific">Geodia barretti</name>
    <name type="common">Barrett's horny sponge</name>
    <dbReference type="NCBI Taxonomy" id="519541"/>
    <lineage>
        <taxon>Eukaryota</taxon>
        <taxon>Metazoa</taxon>
        <taxon>Porifera</taxon>
        <taxon>Demospongiae</taxon>
        <taxon>Heteroscleromorpha</taxon>
        <taxon>Tetractinellida</taxon>
        <taxon>Astrophorina</taxon>
        <taxon>Geodiidae</taxon>
        <taxon>Geodia</taxon>
    </lineage>
</organism>
<keyword evidence="10" id="KW-1185">Reference proteome</keyword>
<evidence type="ECO:0000256" key="5">
    <source>
        <dbReference type="ARBA" id="ARBA00023274"/>
    </source>
</evidence>
<gene>
    <name evidence="9" type="ORF">GBAR_LOCUS7152</name>
</gene>
<evidence type="ECO:0000259" key="8">
    <source>
        <dbReference type="Pfam" id="PF00177"/>
    </source>
</evidence>
<dbReference type="InterPro" id="IPR023798">
    <property type="entry name" value="Ribosomal_uS7_dom"/>
</dbReference>
<dbReference type="EMBL" id="CASHTH010001076">
    <property type="protein sequence ID" value="CAI8011000.1"/>
    <property type="molecule type" value="Genomic_DNA"/>
</dbReference>
<dbReference type="GO" id="GO:0003735">
    <property type="term" value="F:structural constituent of ribosome"/>
    <property type="evidence" value="ECO:0007669"/>
    <property type="project" value="InterPro"/>
</dbReference>